<evidence type="ECO:0000313" key="4">
    <source>
        <dbReference type="EMBL" id="CAH1977610.1"/>
    </source>
</evidence>
<proteinExistence type="predicted"/>
<dbReference type="EMBL" id="CAKOFQ010006860">
    <property type="protein sequence ID" value="CAH1977610.1"/>
    <property type="molecule type" value="Genomic_DNA"/>
</dbReference>
<evidence type="ECO:0000259" key="3">
    <source>
        <dbReference type="Pfam" id="PF13359"/>
    </source>
</evidence>
<dbReference type="OrthoDB" id="6762761at2759"/>
<keyword evidence="2" id="KW-0479">Metal-binding</keyword>
<gene>
    <name evidence="4" type="ORF">ACAOBT_LOCUS12762</name>
</gene>
<name>A0A9P0PAZ3_ACAOB</name>
<dbReference type="GO" id="GO:0046872">
    <property type="term" value="F:metal ion binding"/>
    <property type="evidence" value="ECO:0007669"/>
    <property type="project" value="UniProtKB-KW"/>
</dbReference>
<dbReference type="Proteomes" id="UP001152888">
    <property type="component" value="Unassembled WGS sequence"/>
</dbReference>
<evidence type="ECO:0000256" key="1">
    <source>
        <dbReference type="ARBA" id="ARBA00001968"/>
    </source>
</evidence>
<organism evidence="4 5">
    <name type="scientific">Acanthoscelides obtectus</name>
    <name type="common">Bean weevil</name>
    <name type="synonym">Bruchus obtectus</name>
    <dbReference type="NCBI Taxonomy" id="200917"/>
    <lineage>
        <taxon>Eukaryota</taxon>
        <taxon>Metazoa</taxon>
        <taxon>Ecdysozoa</taxon>
        <taxon>Arthropoda</taxon>
        <taxon>Hexapoda</taxon>
        <taxon>Insecta</taxon>
        <taxon>Pterygota</taxon>
        <taxon>Neoptera</taxon>
        <taxon>Endopterygota</taxon>
        <taxon>Coleoptera</taxon>
        <taxon>Polyphaga</taxon>
        <taxon>Cucujiformia</taxon>
        <taxon>Chrysomeloidea</taxon>
        <taxon>Chrysomelidae</taxon>
        <taxon>Bruchinae</taxon>
        <taxon>Bruchini</taxon>
        <taxon>Acanthoscelides</taxon>
    </lineage>
</organism>
<comment type="cofactor">
    <cofactor evidence="1">
        <name>a divalent metal cation</name>
        <dbReference type="ChEBI" id="CHEBI:60240"/>
    </cofactor>
</comment>
<evidence type="ECO:0000313" key="5">
    <source>
        <dbReference type="Proteomes" id="UP001152888"/>
    </source>
</evidence>
<protein>
    <recommendedName>
        <fullName evidence="3">DDE Tnp4 domain-containing protein</fullName>
    </recommendedName>
</protein>
<reference evidence="4" key="1">
    <citation type="submission" date="2022-03" db="EMBL/GenBank/DDBJ databases">
        <authorList>
            <person name="Sayadi A."/>
        </authorList>
    </citation>
    <scope>NUCLEOTIDE SEQUENCE</scope>
</reference>
<keyword evidence="5" id="KW-1185">Reference proteome</keyword>
<dbReference type="AlphaFoldDB" id="A0A9P0PAZ3"/>
<dbReference type="Pfam" id="PF13359">
    <property type="entry name" value="DDE_Tnp_4"/>
    <property type="match status" value="1"/>
</dbReference>
<accession>A0A9P0PAZ3</accession>
<feature type="domain" description="DDE Tnp4" evidence="3">
    <location>
        <begin position="8"/>
        <end position="91"/>
    </location>
</feature>
<comment type="caution">
    <text evidence="4">The sequence shown here is derived from an EMBL/GenBank/DDBJ whole genome shotgun (WGS) entry which is preliminary data.</text>
</comment>
<sequence>MENGDITFPADSHMLGDLAYQLRYCLLVGFKDHGNLTNRQKNFNLKLSQTRAAIENAFALLKGRFRRLKFMETVRLDLICLLIVSACVLHNICILKGDNPEHLFNLEEELEEERRVNGANILELPQNNQPALEKRANIMNGLPLDVQFL</sequence>
<evidence type="ECO:0000256" key="2">
    <source>
        <dbReference type="ARBA" id="ARBA00022723"/>
    </source>
</evidence>
<dbReference type="InterPro" id="IPR027806">
    <property type="entry name" value="HARBI1_dom"/>
</dbReference>